<name>A0A512NLT3_9HYPH</name>
<organism evidence="2 3">
    <name type="scientific">Reyranella soli</name>
    <dbReference type="NCBI Taxonomy" id="1230389"/>
    <lineage>
        <taxon>Bacteria</taxon>
        <taxon>Pseudomonadati</taxon>
        <taxon>Pseudomonadota</taxon>
        <taxon>Alphaproteobacteria</taxon>
        <taxon>Hyphomicrobiales</taxon>
        <taxon>Reyranellaceae</taxon>
        <taxon>Reyranella</taxon>
    </lineage>
</organism>
<dbReference type="RefSeq" id="WP_147155282.1">
    <property type="nucleotide sequence ID" value="NZ_BKAJ01000144.1"/>
</dbReference>
<dbReference type="EMBL" id="BKAJ01000144">
    <property type="protein sequence ID" value="GEP59910.1"/>
    <property type="molecule type" value="Genomic_DNA"/>
</dbReference>
<evidence type="ECO:0000313" key="3">
    <source>
        <dbReference type="Proteomes" id="UP000321058"/>
    </source>
</evidence>
<evidence type="ECO:0000313" key="2">
    <source>
        <dbReference type="EMBL" id="GEP59910.1"/>
    </source>
</evidence>
<proteinExistence type="predicted"/>
<protein>
    <recommendedName>
        <fullName evidence="4">PsiF repeat-containing protein</fullName>
    </recommendedName>
</protein>
<gene>
    <name evidence="2" type="ORF">RSO01_70760</name>
</gene>
<feature type="signal peptide" evidence="1">
    <location>
        <begin position="1"/>
        <end position="19"/>
    </location>
</feature>
<evidence type="ECO:0008006" key="4">
    <source>
        <dbReference type="Google" id="ProtNLM"/>
    </source>
</evidence>
<dbReference type="AlphaFoldDB" id="A0A512NLT3"/>
<comment type="caution">
    <text evidence="2">The sequence shown here is derived from an EMBL/GenBank/DDBJ whole genome shotgun (WGS) entry which is preliminary data.</text>
</comment>
<evidence type="ECO:0000256" key="1">
    <source>
        <dbReference type="SAM" id="SignalP"/>
    </source>
</evidence>
<feature type="chain" id="PRO_5022213946" description="PsiF repeat-containing protein" evidence="1">
    <location>
        <begin position="20"/>
        <end position="83"/>
    </location>
</feature>
<dbReference type="OrthoDB" id="8402975at2"/>
<dbReference type="Proteomes" id="UP000321058">
    <property type="component" value="Unassembled WGS sequence"/>
</dbReference>
<keyword evidence="1" id="KW-0732">Signal</keyword>
<dbReference type="InterPro" id="IPR011690">
    <property type="entry name" value="P_starv_induced_PsiF"/>
</dbReference>
<sequence length="83" mass="8501">MRTALMAMAIVLVSASAWAQTAPPTCKAQATDKKLAGAALTSFMKKCETDAAAVCDTSATDKKLNGAAKTSFTKKCVTDAVGN</sequence>
<keyword evidence="3" id="KW-1185">Reference proteome</keyword>
<dbReference type="Pfam" id="PF07769">
    <property type="entry name" value="PsiF_repeat"/>
    <property type="match status" value="1"/>
</dbReference>
<accession>A0A512NLT3</accession>
<reference evidence="2 3" key="1">
    <citation type="submission" date="2019-07" db="EMBL/GenBank/DDBJ databases">
        <title>Whole genome shotgun sequence of Reyranella soli NBRC 108950.</title>
        <authorList>
            <person name="Hosoyama A."/>
            <person name="Uohara A."/>
            <person name="Ohji S."/>
            <person name="Ichikawa N."/>
        </authorList>
    </citation>
    <scope>NUCLEOTIDE SEQUENCE [LARGE SCALE GENOMIC DNA]</scope>
    <source>
        <strain evidence="2 3">NBRC 108950</strain>
    </source>
</reference>